<dbReference type="InterPro" id="IPR004843">
    <property type="entry name" value="Calcineurin-like_PHP"/>
</dbReference>
<gene>
    <name evidence="2" type="ORF">P170DRAFT_446571</name>
</gene>
<dbReference type="InterPro" id="IPR051693">
    <property type="entry name" value="UPF0046_metallophosphoest"/>
</dbReference>
<evidence type="ECO:0000313" key="3">
    <source>
        <dbReference type="Proteomes" id="UP000234275"/>
    </source>
</evidence>
<dbReference type="SUPFAM" id="SSF56300">
    <property type="entry name" value="Metallo-dependent phosphatases"/>
    <property type="match status" value="1"/>
</dbReference>
<evidence type="ECO:0000313" key="2">
    <source>
        <dbReference type="EMBL" id="PLB48730.1"/>
    </source>
</evidence>
<dbReference type="Proteomes" id="UP000234275">
    <property type="component" value="Unassembled WGS sequence"/>
</dbReference>
<dbReference type="OrthoDB" id="630188at2759"/>
<dbReference type="CDD" id="cd07379">
    <property type="entry name" value="MPP_239FB"/>
    <property type="match status" value="1"/>
</dbReference>
<dbReference type="AlphaFoldDB" id="A0A2I2G776"/>
<comment type="caution">
    <text evidence="2">The sequence shown here is derived from an EMBL/GenBank/DDBJ whole genome shotgun (WGS) entry which is preliminary data.</text>
</comment>
<dbReference type="InterPro" id="IPR029052">
    <property type="entry name" value="Metallo-depent_PP-like"/>
</dbReference>
<accession>A0A2I2G776</accession>
<feature type="domain" description="Calcineurin-like phosphoesterase" evidence="1">
    <location>
        <begin position="12"/>
        <end position="217"/>
    </location>
</feature>
<name>A0A2I2G776_9EURO</name>
<reference evidence="2 3" key="1">
    <citation type="submission" date="2016-12" db="EMBL/GenBank/DDBJ databases">
        <title>The genomes of Aspergillus section Nigri reveals drivers in fungal speciation.</title>
        <authorList>
            <consortium name="DOE Joint Genome Institute"/>
            <person name="Vesth T.C."/>
            <person name="Nybo J."/>
            <person name="Theobald S."/>
            <person name="Brandl J."/>
            <person name="Frisvad J.C."/>
            <person name="Nielsen K.F."/>
            <person name="Lyhne E.K."/>
            <person name="Kogle M.E."/>
            <person name="Kuo A."/>
            <person name="Riley R."/>
            <person name="Clum A."/>
            <person name="Nolan M."/>
            <person name="Lipzen A."/>
            <person name="Salamov A."/>
            <person name="Henrissat B."/>
            <person name="Wiebenga A."/>
            <person name="De Vries R.P."/>
            <person name="Grigoriev I.V."/>
            <person name="Mortensen U.H."/>
            <person name="Andersen M.R."/>
            <person name="Baker S.E."/>
        </authorList>
    </citation>
    <scope>NUCLEOTIDE SEQUENCE [LARGE SCALE GENOMIC DNA]</scope>
    <source>
        <strain evidence="2 3">IBT 23096</strain>
    </source>
</reference>
<dbReference type="PANTHER" id="PTHR12905:SF0">
    <property type="entry name" value="CALCINEURIN-LIKE PHOSPHOESTERASE DOMAIN-CONTAINING PROTEIN"/>
    <property type="match status" value="1"/>
</dbReference>
<proteinExistence type="predicted"/>
<organism evidence="2 3">
    <name type="scientific">Aspergillus steynii IBT 23096</name>
    <dbReference type="NCBI Taxonomy" id="1392250"/>
    <lineage>
        <taxon>Eukaryota</taxon>
        <taxon>Fungi</taxon>
        <taxon>Dikarya</taxon>
        <taxon>Ascomycota</taxon>
        <taxon>Pezizomycotina</taxon>
        <taxon>Eurotiomycetes</taxon>
        <taxon>Eurotiomycetidae</taxon>
        <taxon>Eurotiales</taxon>
        <taxon>Aspergillaceae</taxon>
        <taxon>Aspergillus</taxon>
        <taxon>Aspergillus subgen. Circumdati</taxon>
    </lineage>
</organism>
<evidence type="ECO:0000259" key="1">
    <source>
        <dbReference type="Pfam" id="PF00149"/>
    </source>
</evidence>
<sequence>MSTLSEPTIKTRFLVVSDTHGRENLPHEPADVAIHCGDLTNGSKLDEFKAAITLLKQLQAPLKLVIAGNHDFTLDIPIFQDKINEAWRLQSVDPLEIQQEYGYHGQVEDLFTEAQKFGIHFLREGIHRFTLENGASLTVYASPYTPSLEDSFWGFQYSPRQGHDFAIEQGVDIAITHGPPRGIFDYTHTGQRAGSTELFEAVARARPRMHCFGHIHGGWGAKLVGWRSKLSEKPSHLTDIDNGKSVVIQKLSNVKQAGKFQSCHQTSHCTGDATPLQPGAHTLFVNAAIEGSEDFPMQPAWIVDLDLLQSDRR</sequence>
<keyword evidence="3" id="KW-1185">Reference proteome</keyword>
<dbReference type="GeneID" id="36558508"/>
<dbReference type="GO" id="GO:0016787">
    <property type="term" value="F:hydrolase activity"/>
    <property type="evidence" value="ECO:0007669"/>
    <property type="project" value="InterPro"/>
</dbReference>
<dbReference type="Pfam" id="PF00149">
    <property type="entry name" value="Metallophos"/>
    <property type="match status" value="1"/>
</dbReference>
<dbReference type="RefSeq" id="XP_024704032.1">
    <property type="nucleotide sequence ID" value="XM_024850809.1"/>
</dbReference>
<dbReference type="Gene3D" id="3.60.21.10">
    <property type="match status" value="1"/>
</dbReference>
<dbReference type="EMBL" id="MSFO01000004">
    <property type="protein sequence ID" value="PLB48730.1"/>
    <property type="molecule type" value="Genomic_DNA"/>
</dbReference>
<dbReference type="PANTHER" id="PTHR12905">
    <property type="entry name" value="METALLOPHOSPHOESTERASE"/>
    <property type="match status" value="1"/>
</dbReference>
<protein>
    <submittedName>
        <fullName evidence="2">Putative metallophosphoesterase domain-containing protein</fullName>
    </submittedName>
</protein>
<dbReference type="VEuPathDB" id="FungiDB:P170DRAFT_446571"/>